<proteinExistence type="predicted"/>
<evidence type="ECO:0000313" key="1">
    <source>
        <dbReference type="EMBL" id="KAJ8363070.1"/>
    </source>
</evidence>
<organism evidence="1 2">
    <name type="scientific">Synaphobranchus kaupii</name>
    <name type="common">Kaup's arrowtooth eel</name>
    <dbReference type="NCBI Taxonomy" id="118154"/>
    <lineage>
        <taxon>Eukaryota</taxon>
        <taxon>Metazoa</taxon>
        <taxon>Chordata</taxon>
        <taxon>Craniata</taxon>
        <taxon>Vertebrata</taxon>
        <taxon>Euteleostomi</taxon>
        <taxon>Actinopterygii</taxon>
        <taxon>Neopterygii</taxon>
        <taxon>Teleostei</taxon>
        <taxon>Anguilliformes</taxon>
        <taxon>Synaphobranchidae</taxon>
        <taxon>Synaphobranchus</taxon>
    </lineage>
</organism>
<accession>A0A9Q1FN78</accession>
<comment type="caution">
    <text evidence="1">The sequence shown here is derived from an EMBL/GenBank/DDBJ whole genome shotgun (WGS) entry which is preliminary data.</text>
</comment>
<keyword evidence="2" id="KW-1185">Reference proteome</keyword>
<gene>
    <name evidence="1" type="ORF">SKAU_G00119010</name>
</gene>
<dbReference type="EMBL" id="JAINUF010000004">
    <property type="protein sequence ID" value="KAJ8363070.1"/>
    <property type="molecule type" value="Genomic_DNA"/>
</dbReference>
<dbReference type="Proteomes" id="UP001152622">
    <property type="component" value="Chromosome 4"/>
</dbReference>
<evidence type="ECO:0000313" key="2">
    <source>
        <dbReference type="Proteomes" id="UP001152622"/>
    </source>
</evidence>
<dbReference type="AlphaFoldDB" id="A0A9Q1FN78"/>
<reference evidence="1" key="1">
    <citation type="journal article" date="2023" name="Science">
        <title>Genome structures resolve the early diversification of teleost fishes.</title>
        <authorList>
            <person name="Parey E."/>
            <person name="Louis A."/>
            <person name="Montfort J."/>
            <person name="Bouchez O."/>
            <person name="Roques C."/>
            <person name="Iampietro C."/>
            <person name="Lluch J."/>
            <person name="Castinel A."/>
            <person name="Donnadieu C."/>
            <person name="Desvignes T."/>
            <person name="Floi Bucao C."/>
            <person name="Jouanno E."/>
            <person name="Wen M."/>
            <person name="Mejri S."/>
            <person name="Dirks R."/>
            <person name="Jansen H."/>
            <person name="Henkel C."/>
            <person name="Chen W.J."/>
            <person name="Zahm M."/>
            <person name="Cabau C."/>
            <person name="Klopp C."/>
            <person name="Thompson A.W."/>
            <person name="Robinson-Rechavi M."/>
            <person name="Braasch I."/>
            <person name="Lecointre G."/>
            <person name="Bobe J."/>
            <person name="Postlethwait J.H."/>
            <person name="Berthelot C."/>
            <person name="Roest Crollius H."/>
            <person name="Guiguen Y."/>
        </authorList>
    </citation>
    <scope>NUCLEOTIDE SEQUENCE</scope>
    <source>
        <strain evidence="1">WJC10195</strain>
    </source>
</reference>
<name>A0A9Q1FN78_SYNKA</name>
<protein>
    <submittedName>
        <fullName evidence="1">Uncharacterized protein</fullName>
    </submittedName>
</protein>
<sequence>MQLVDVAVLTLQGFAPDKQANHPIYDLRSAGFLDIAVSSTPPRAVYRCHGIDQKRKKKDRGFWGGAAVARSLTLPLTRQSHSICYISSAR</sequence>